<proteinExistence type="inferred from homology"/>
<evidence type="ECO:0000313" key="16">
    <source>
        <dbReference type="Proteomes" id="UP000295399"/>
    </source>
</evidence>
<keyword evidence="10 13" id="KW-1133">Transmembrane helix</keyword>
<evidence type="ECO:0000256" key="3">
    <source>
        <dbReference type="ARBA" id="ARBA00007931"/>
    </source>
</evidence>
<dbReference type="Proteomes" id="UP000295399">
    <property type="component" value="Unassembled WGS sequence"/>
</dbReference>
<protein>
    <submittedName>
        <fullName evidence="15">Zn-dependent protease</fullName>
    </submittedName>
</protein>
<evidence type="ECO:0000256" key="6">
    <source>
        <dbReference type="ARBA" id="ARBA00022692"/>
    </source>
</evidence>
<organism evidence="15 16">
    <name type="scientific">Rhodothalassium salexigens DSM 2132</name>
    <dbReference type="NCBI Taxonomy" id="1188247"/>
    <lineage>
        <taxon>Bacteria</taxon>
        <taxon>Pseudomonadati</taxon>
        <taxon>Pseudomonadota</taxon>
        <taxon>Alphaproteobacteria</taxon>
        <taxon>Rhodothalassiales</taxon>
        <taxon>Rhodothalassiaceae</taxon>
        <taxon>Rhodothalassium</taxon>
    </lineage>
</organism>
<evidence type="ECO:0000256" key="9">
    <source>
        <dbReference type="ARBA" id="ARBA00022833"/>
    </source>
</evidence>
<keyword evidence="7" id="KW-0479">Metal-binding</keyword>
<dbReference type="RefSeq" id="WP_132706981.1">
    <property type="nucleotide sequence ID" value="NZ_JACIGF010000001.1"/>
</dbReference>
<dbReference type="CDD" id="cd06158">
    <property type="entry name" value="S2P-M50_like_1"/>
    <property type="match status" value="1"/>
</dbReference>
<keyword evidence="6 13" id="KW-0812">Transmembrane</keyword>
<dbReference type="GO" id="GO:0008237">
    <property type="term" value="F:metallopeptidase activity"/>
    <property type="evidence" value="ECO:0007669"/>
    <property type="project" value="UniProtKB-KW"/>
</dbReference>
<evidence type="ECO:0000256" key="10">
    <source>
        <dbReference type="ARBA" id="ARBA00022989"/>
    </source>
</evidence>
<dbReference type="GO" id="GO:0006508">
    <property type="term" value="P:proteolysis"/>
    <property type="evidence" value="ECO:0007669"/>
    <property type="project" value="UniProtKB-KW"/>
</dbReference>
<feature type="transmembrane region" description="Helical" evidence="13">
    <location>
        <begin position="183"/>
        <end position="201"/>
    </location>
</feature>
<feature type="transmembrane region" description="Helical" evidence="13">
    <location>
        <begin position="141"/>
        <end position="162"/>
    </location>
</feature>
<evidence type="ECO:0000256" key="1">
    <source>
        <dbReference type="ARBA" id="ARBA00001947"/>
    </source>
</evidence>
<dbReference type="PANTHER" id="PTHR35864">
    <property type="entry name" value="ZINC METALLOPROTEASE MJ0611-RELATED"/>
    <property type="match status" value="1"/>
</dbReference>
<keyword evidence="12 13" id="KW-0472">Membrane</keyword>
<evidence type="ECO:0000259" key="14">
    <source>
        <dbReference type="Pfam" id="PF02163"/>
    </source>
</evidence>
<evidence type="ECO:0000313" key="15">
    <source>
        <dbReference type="EMBL" id="TCP38508.1"/>
    </source>
</evidence>
<evidence type="ECO:0000256" key="11">
    <source>
        <dbReference type="ARBA" id="ARBA00023049"/>
    </source>
</evidence>
<dbReference type="OrthoDB" id="9800627at2"/>
<dbReference type="PANTHER" id="PTHR35864:SF1">
    <property type="entry name" value="ZINC METALLOPROTEASE YWHC-RELATED"/>
    <property type="match status" value="1"/>
</dbReference>
<feature type="transmembrane region" description="Helical" evidence="13">
    <location>
        <begin position="62"/>
        <end position="83"/>
    </location>
</feature>
<dbReference type="Pfam" id="PF02163">
    <property type="entry name" value="Peptidase_M50"/>
    <property type="match status" value="1"/>
</dbReference>
<keyword evidence="8" id="KW-0378">Hydrolase</keyword>
<dbReference type="GO" id="GO:0046872">
    <property type="term" value="F:metal ion binding"/>
    <property type="evidence" value="ECO:0007669"/>
    <property type="project" value="UniProtKB-KW"/>
</dbReference>
<keyword evidence="11" id="KW-0482">Metalloprotease</keyword>
<dbReference type="InParanoid" id="A0A4R2PTZ8"/>
<accession>A0A4R2PTZ8</accession>
<dbReference type="AlphaFoldDB" id="A0A4R2PTZ8"/>
<dbReference type="GO" id="GO:0005886">
    <property type="term" value="C:plasma membrane"/>
    <property type="evidence" value="ECO:0007669"/>
    <property type="project" value="UniProtKB-SubCell"/>
</dbReference>
<sequence length="231" mass="25231">MPDTVAQIVTQLTIWALPALLAITLHEAAHGFAAYRLGDDTAKRAGRLTLNPLAHVDPVGTILLPGLLMVAYFLGAGGILFGYAKPVPVDYRRFKNPRDDMAWVALAGPAMNIALALLSVLLITVLMPIGGAFASWAVNMLRVSVFFNCLIAVFNMLPIPPLDGSRVLAALLPPRWAWHYTRLDRYGFLIVLGLFFLPPLLSDWNPFITLVFKPTLALTRWFASLSGVPIG</sequence>
<feature type="transmembrane region" description="Helical" evidence="13">
    <location>
        <begin position="103"/>
        <end position="129"/>
    </location>
</feature>
<keyword evidence="4" id="KW-1003">Cell membrane</keyword>
<evidence type="ECO:0000256" key="2">
    <source>
        <dbReference type="ARBA" id="ARBA00004651"/>
    </source>
</evidence>
<keyword evidence="16" id="KW-1185">Reference proteome</keyword>
<dbReference type="EMBL" id="SLXO01000001">
    <property type="protein sequence ID" value="TCP38508.1"/>
    <property type="molecule type" value="Genomic_DNA"/>
</dbReference>
<evidence type="ECO:0000256" key="12">
    <source>
        <dbReference type="ARBA" id="ARBA00023136"/>
    </source>
</evidence>
<comment type="subcellular location">
    <subcellularLocation>
        <location evidence="2">Cell membrane</location>
        <topology evidence="2">Multi-pass membrane protein</topology>
    </subcellularLocation>
</comment>
<evidence type="ECO:0000256" key="8">
    <source>
        <dbReference type="ARBA" id="ARBA00022801"/>
    </source>
</evidence>
<keyword evidence="9" id="KW-0862">Zinc</keyword>
<evidence type="ECO:0000256" key="13">
    <source>
        <dbReference type="SAM" id="Phobius"/>
    </source>
</evidence>
<comment type="caution">
    <text evidence="15">The sequence shown here is derived from an EMBL/GenBank/DDBJ whole genome shotgun (WGS) entry which is preliminary data.</text>
</comment>
<keyword evidence="5 15" id="KW-0645">Protease</keyword>
<reference evidence="15 16" key="1">
    <citation type="submission" date="2019-03" db="EMBL/GenBank/DDBJ databases">
        <title>Genomic Encyclopedia of Type Strains, Phase IV (KMG-IV): sequencing the most valuable type-strain genomes for metagenomic binning, comparative biology and taxonomic classification.</title>
        <authorList>
            <person name="Goeker M."/>
        </authorList>
    </citation>
    <scope>NUCLEOTIDE SEQUENCE [LARGE SCALE GENOMIC DNA]</scope>
    <source>
        <strain evidence="15 16">DSM 2132</strain>
    </source>
</reference>
<evidence type="ECO:0000256" key="7">
    <source>
        <dbReference type="ARBA" id="ARBA00022723"/>
    </source>
</evidence>
<dbReference type="InterPro" id="IPR008915">
    <property type="entry name" value="Peptidase_M50"/>
</dbReference>
<dbReference type="InterPro" id="IPR044537">
    <property type="entry name" value="Rip2-like"/>
</dbReference>
<comment type="cofactor">
    <cofactor evidence="1">
        <name>Zn(2+)</name>
        <dbReference type="ChEBI" id="CHEBI:29105"/>
    </cofactor>
</comment>
<comment type="similarity">
    <text evidence="3">Belongs to the peptidase M50B family.</text>
</comment>
<gene>
    <name evidence="15" type="ORF">EV659_101412</name>
</gene>
<evidence type="ECO:0000256" key="4">
    <source>
        <dbReference type="ARBA" id="ARBA00022475"/>
    </source>
</evidence>
<feature type="domain" description="Peptidase M50" evidence="14">
    <location>
        <begin position="135"/>
        <end position="172"/>
    </location>
</feature>
<name>A0A4R2PTZ8_RHOSA</name>
<dbReference type="InterPro" id="IPR052348">
    <property type="entry name" value="Metallopeptidase_M50B"/>
</dbReference>
<evidence type="ECO:0000256" key="5">
    <source>
        <dbReference type="ARBA" id="ARBA00022670"/>
    </source>
</evidence>